<dbReference type="Proteomes" id="UP000253426">
    <property type="component" value="Unassembled WGS sequence"/>
</dbReference>
<comment type="caution">
    <text evidence="3">The sequence shown here is derived from an EMBL/GenBank/DDBJ whole genome shotgun (WGS) entry which is preliminary data.</text>
</comment>
<dbReference type="EMBL" id="QNRR01000021">
    <property type="protein sequence ID" value="RBP35503.1"/>
    <property type="molecule type" value="Genomic_DNA"/>
</dbReference>
<keyword evidence="4" id="KW-1185">Reference proteome</keyword>
<evidence type="ECO:0000256" key="2">
    <source>
        <dbReference type="ARBA" id="ARBA00022801"/>
    </source>
</evidence>
<proteinExistence type="inferred from homology"/>
<dbReference type="CDD" id="cd00586">
    <property type="entry name" value="4HBT"/>
    <property type="match status" value="1"/>
</dbReference>
<dbReference type="PANTHER" id="PTHR31793:SF27">
    <property type="entry name" value="NOVEL THIOESTERASE SUPERFAMILY DOMAIN AND SAPOSIN A-TYPE DOMAIN CONTAINING PROTEIN (0610012H03RIK)"/>
    <property type="match status" value="1"/>
</dbReference>
<evidence type="ECO:0000313" key="4">
    <source>
        <dbReference type="Proteomes" id="UP000253426"/>
    </source>
</evidence>
<dbReference type="PANTHER" id="PTHR31793">
    <property type="entry name" value="4-HYDROXYBENZOYL-COA THIOESTERASE FAMILY MEMBER"/>
    <property type="match status" value="1"/>
</dbReference>
<comment type="similarity">
    <text evidence="1">Belongs to the 4-hydroxybenzoyl-CoA thioesterase family.</text>
</comment>
<evidence type="ECO:0000313" key="3">
    <source>
        <dbReference type="EMBL" id="RBP35503.1"/>
    </source>
</evidence>
<organism evidence="3 4">
    <name type="scientific">Roseimicrobium gellanilyticum</name>
    <dbReference type="NCBI Taxonomy" id="748857"/>
    <lineage>
        <taxon>Bacteria</taxon>
        <taxon>Pseudomonadati</taxon>
        <taxon>Verrucomicrobiota</taxon>
        <taxon>Verrucomicrobiia</taxon>
        <taxon>Verrucomicrobiales</taxon>
        <taxon>Verrucomicrobiaceae</taxon>
        <taxon>Roseimicrobium</taxon>
    </lineage>
</organism>
<protein>
    <submittedName>
        <fullName evidence="3">Acyl-CoA thioester hydrolase</fullName>
    </submittedName>
</protein>
<gene>
    <name evidence="3" type="ORF">DES53_12123</name>
</gene>
<name>A0A366H2J6_9BACT</name>
<keyword evidence="2 3" id="KW-0378">Hydrolase</keyword>
<dbReference type="SUPFAM" id="SSF54637">
    <property type="entry name" value="Thioesterase/thiol ester dehydrase-isomerase"/>
    <property type="match status" value="1"/>
</dbReference>
<dbReference type="InterPro" id="IPR029069">
    <property type="entry name" value="HotDog_dom_sf"/>
</dbReference>
<accession>A0A366H2J6</accession>
<dbReference type="InterPro" id="IPR050563">
    <property type="entry name" value="4-hydroxybenzoyl-CoA_TE"/>
</dbReference>
<dbReference type="GO" id="GO:0047617">
    <property type="term" value="F:fatty acyl-CoA hydrolase activity"/>
    <property type="evidence" value="ECO:0007669"/>
    <property type="project" value="TreeGrafter"/>
</dbReference>
<dbReference type="AlphaFoldDB" id="A0A366H2J6"/>
<evidence type="ECO:0000256" key="1">
    <source>
        <dbReference type="ARBA" id="ARBA00005953"/>
    </source>
</evidence>
<dbReference type="Gene3D" id="3.10.129.10">
    <property type="entry name" value="Hotdog Thioesterase"/>
    <property type="match status" value="1"/>
</dbReference>
<reference evidence="3 4" key="1">
    <citation type="submission" date="2018-06" db="EMBL/GenBank/DDBJ databases">
        <title>Genomic Encyclopedia of Type Strains, Phase IV (KMG-IV): sequencing the most valuable type-strain genomes for metagenomic binning, comparative biology and taxonomic classification.</title>
        <authorList>
            <person name="Goeker M."/>
        </authorList>
    </citation>
    <scope>NUCLEOTIDE SEQUENCE [LARGE SCALE GENOMIC DNA]</scope>
    <source>
        <strain evidence="3 4">DSM 25532</strain>
    </source>
</reference>
<sequence length="159" mass="18058">MLVGMPEHRFLHRDLVQFSDTDMAGIVHFSNFFRFMERAEHAFFRSLGLSIVERPGTILEGNPVGWPRVHASCDFLTPLFFEDEVEVELLVEELRTRSIRYLFRVRKLDGTLAAEGRIAAVCVQKDKEKGGMKAVEIPARVRDRLETAPAEVLGTGRKG</sequence>
<dbReference type="Pfam" id="PF13279">
    <property type="entry name" value="4HBT_2"/>
    <property type="match status" value="1"/>
</dbReference>